<evidence type="ECO:0000256" key="2">
    <source>
        <dbReference type="ARBA" id="ARBA00004123"/>
    </source>
</evidence>
<keyword evidence="7" id="KW-0539">Nucleus</keyword>
<evidence type="ECO:0000313" key="11">
    <source>
        <dbReference type="Proteomes" id="UP000007796"/>
    </source>
</evidence>
<dbReference type="eggNOG" id="ENOG502SEU0">
    <property type="taxonomic scope" value="Eukaryota"/>
</dbReference>
<evidence type="ECO:0000256" key="5">
    <source>
        <dbReference type="ARBA" id="ARBA00015162"/>
    </source>
</evidence>
<evidence type="ECO:0000256" key="4">
    <source>
        <dbReference type="ARBA" id="ARBA00009461"/>
    </source>
</evidence>
<comment type="subcellular location">
    <subcellularLocation>
        <location evidence="3">Cytoplasm</location>
    </subcellularLocation>
    <subcellularLocation>
        <location evidence="2">Nucleus</location>
    </subcellularLocation>
</comment>
<dbReference type="OrthoDB" id="128308at2759"/>
<dbReference type="STRING" id="655863.F0XRX9"/>
<dbReference type="HOGENOM" id="CLU_383187_0_0_1"/>
<dbReference type="AlphaFoldDB" id="F0XRX9"/>
<comment type="similarity">
    <text evidence="4">Belongs to the RTC4 family.</text>
</comment>
<sequence>MAGPQRKPRLMSLSASASLFVSSTTAAKKRRTREPVAVDALPLSSSSSSDEQAEGDGGQRKGQAPKIGHASDSSASAGYSRRGDMGQTEFRPSAAPVRNARQSSQTGTGHRAMDLRQRSMGKRGTSTQDDDDSSISSRGSKRPRPAGAATVTRAFQPPSSQASSQGSQASGADPLFSRTRQHPPQVGYSRQPSFTSAGRGATSSFKKVHVHGSSDVDEISEPESRSTFIRPCKLSPETASLPKRFQLKKPAASEDEDDAATVSKAQFKWPVKSLARSPPPTKKVTGKKHADIPLGSTLESLKSRQKWRQRQRPTQTKERPRPSRLEEAKKALRKKDPAASSDSADDDENSARPAVFRMPAVCSTDEHASYNGGEPISSDEHASDSGDDSEETMAFESAVCPLCSAPMDEETLLALLPPDKGPGKVTTSAGSVRLQLMKFDEKMSFCAAHRQRTAKKTWTLRGYPDIDWDRLEGRIRKHGGHVQGVLEDRVPSHFRRLLQEQRLGGGSIGGDARDPSRGSTTSVPGYYGQRGLRIMSEAIVQRFSVVLRRQAVQDPLIAARGYLQFVQDVLVPELAVRLIMEDMGVGAEGARQILGESVAMGELMHEDVDVVTDGEDEDEALESGSDGG</sequence>
<dbReference type="PANTHER" id="PTHR41391">
    <property type="entry name" value="RESTRICTION OF TELOMERE CAPPING PROTEIN 4"/>
    <property type="match status" value="1"/>
</dbReference>
<dbReference type="Pfam" id="PF14474">
    <property type="entry name" value="RTC4"/>
    <property type="match status" value="1"/>
</dbReference>
<evidence type="ECO:0000256" key="1">
    <source>
        <dbReference type="ARBA" id="ARBA00002738"/>
    </source>
</evidence>
<dbReference type="GO" id="GO:0005737">
    <property type="term" value="C:cytoplasm"/>
    <property type="evidence" value="ECO:0007669"/>
    <property type="project" value="UniProtKB-SubCell"/>
</dbReference>
<evidence type="ECO:0000256" key="6">
    <source>
        <dbReference type="ARBA" id="ARBA00022490"/>
    </source>
</evidence>
<feature type="compositionally biased region" description="Basic and acidic residues" evidence="8">
    <location>
        <begin position="315"/>
        <end position="337"/>
    </location>
</feature>
<name>F0XRX9_GROCL</name>
<dbReference type="PANTHER" id="PTHR41391:SF1">
    <property type="entry name" value="RESTRICTION OF TELOMERE CAPPING PROTEIN 4"/>
    <property type="match status" value="1"/>
</dbReference>
<dbReference type="RefSeq" id="XP_014169078.1">
    <property type="nucleotide sequence ID" value="XM_014313603.1"/>
</dbReference>
<comment type="function">
    <text evidence="1">May be involved in a process influencing telomere capping.</text>
</comment>
<dbReference type="Proteomes" id="UP000007796">
    <property type="component" value="Unassembled WGS sequence"/>
</dbReference>
<reference evidence="10 11" key="1">
    <citation type="journal article" date="2011" name="Proc. Natl. Acad. Sci. U.S.A.">
        <title>Genome and transcriptome analyses of the mountain pine beetle-fungal symbiont Grosmannia clavigera, a lodgepole pine pathogen.</title>
        <authorList>
            <person name="DiGuistini S."/>
            <person name="Wang Y."/>
            <person name="Liao N.Y."/>
            <person name="Taylor G."/>
            <person name="Tanguay P."/>
            <person name="Feau N."/>
            <person name="Henrissat B."/>
            <person name="Chan S.K."/>
            <person name="Hesse-Orce U."/>
            <person name="Alamouti S.M."/>
            <person name="Tsui C.K.M."/>
            <person name="Docking R.T."/>
            <person name="Levasseur A."/>
            <person name="Haridas S."/>
            <person name="Robertson G."/>
            <person name="Birol I."/>
            <person name="Holt R.A."/>
            <person name="Marra M.A."/>
            <person name="Hamelin R.C."/>
            <person name="Hirst M."/>
            <person name="Jones S.J.M."/>
            <person name="Bohlmann J."/>
            <person name="Breuil C."/>
        </authorList>
    </citation>
    <scope>NUCLEOTIDE SEQUENCE [LARGE SCALE GENOMIC DNA]</scope>
    <source>
        <strain evidence="11">kw1407 / UAMH 11150</strain>
    </source>
</reference>
<evidence type="ECO:0000256" key="3">
    <source>
        <dbReference type="ARBA" id="ARBA00004496"/>
    </source>
</evidence>
<proteinExistence type="inferred from homology"/>
<feature type="region of interest" description="Disordered" evidence="8">
    <location>
        <begin position="17"/>
        <end position="393"/>
    </location>
</feature>
<dbReference type="GO" id="GO:0005634">
    <property type="term" value="C:nucleus"/>
    <property type="evidence" value="ECO:0007669"/>
    <property type="project" value="UniProtKB-SubCell"/>
</dbReference>
<dbReference type="InterPro" id="IPR039024">
    <property type="entry name" value="RTC4"/>
</dbReference>
<dbReference type="InterPro" id="IPR028094">
    <property type="entry name" value="RTC4_C"/>
</dbReference>
<feature type="compositionally biased region" description="Polar residues" evidence="8">
    <location>
        <begin position="188"/>
        <end position="205"/>
    </location>
</feature>
<evidence type="ECO:0000256" key="8">
    <source>
        <dbReference type="SAM" id="MobiDB-lite"/>
    </source>
</evidence>
<feature type="region of interest" description="Disordered" evidence="8">
    <location>
        <begin position="504"/>
        <end position="523"/>
    </location>
</feature>
<dbReference type="InParanoid" id="F0XRX9"/>
<feature type="domain" description="Restriction of telomere capping protein 4 C-terminal" evidence="9">
    <location>
        <begin position="485"/>
        <end position="607"/>
    </location>
</feature>
<dbReference type="GeneID" id="25981565"/>
<feature type="compositionally biased region" description="Low complexity" evidence="8">
    <location>
        <begin position="159"/>
        <end position="172"/>
    </location>
</feature>
<dbReference type="SMART" id="SM01312">
    <property type="entry name" value="RTC4"/>
    <property type="match status" value="1"/>
</dbReference>
<keyword evidence="11" id="KW-1185">Reference proteome</keyword>
<evidence type="ECO:0000259" key="9">
    <source>
        <dbReference type="SMART" id="SM01312"/>
    </source>
</evidence>
<gene>
    <name evidence="10" type="ORF">CMQ_7963</name>
</gene>
<protein>
    <recommendedName>
        <fullName evidence="5">Restriction of telomere capping protein 4</fullName>
    </recommendedName>
</protein>
<keyword evidence="6" id="KW-0963">Cytoplasm</keyword>
<evidence type="ECO:0000313" key="10">
    <source>
        <dbReference type="EMBL" id="EFW99595.1"/>
    </source>
</evidence>
<accession>F0XRX9</accession>
<feature type="compositionally biased region" description="Low complexity" evidence="8">
    <location>
        <begin position="17"/>
        <end position="26"/>
    </location>
</feature>
<organism evidence="11">
    <name type="scientific">Grosmannia clavigera (strain kw1407 / UAMH 11150)</name>
    <name type="common">Blue stain fungus</name>
    <name type="synonym">Graphiocladiella clavigera</name>
    <dbReference type="NCBI Taxonomy" id="655863"/>
    <lineage>
        <taxon>Eukaryota</taxon>
        <taxon>Fungi</taxon>
        <taxon>Dikarya</taxon>
        <taxon>Ascomycota</taxon>
        <taxon>Pezizomycotina</taxon>
        <taxon>Sordariomycetes</taxon>
        <taxon>Sordariomycetidae</taxon>
        <taxon>Ophiostomatales</taxon>
        <taxon>Ophiostomataceae</taxon>
        <taxon>Leptographium</taxon>
    </lineage>
</organism>
<dbReference type="EMBL" id="GL629990">
    <property type="protein sequence ID" value="EFW99595.1"/>
    <property type="molecule type" value="Genomic_DNA"/>
</dbReference>
<evidence type="ECO:0000256" key="7">
    <source>
        <dbReference type="ARBA" id="ARBA00023242"/>
    </source>
</evidence>